<evidence type="ECO:0000313" key="2">
    <source>
        <dbReference type="Proteomes" id="UP001362999"/>
    </source>
</evidence>
<dbReference type="EMBL" id="JAWWNJ010000074">
    <property type="protein sequence ID" value="KAK7006884.1"/>
    <property type="molecule type" value="Genomic_DNA"/>
</dbReference>
<gene>
    <name evidence="1" type="ORF">R3P38DRAFT_2793560</name>
</gene>
<reference evidence="1 2" key="1">
    <citation type="journal article" date="2024" name="J Genomics">
        <title>Draft genome sequencing and assembly of Favolaschia claudopus CIRM-BRFM 2984 isolated from oak limbs.</title>
        <authorList>
            <person name="Navarro D."/>
            <person name="Drula E."/>
            <person name="Chaduli D."/>
            <person name="Cazenave R."/>
            <person name="Ahrendt S."/>
            <person name="Wang J."/>
            <person name="Lipzen A."/>
            <person name="Daum C."/>
            <person name="Barry K."/>
            <person name="Grigoriev I.V."/>
            <person name="Favel A."/>
            <person name="Rosso M.N."/>
            <person name="Martin F."/>
        </authorList>
    </citation>
    <scope>NUCLEOTIDE SEQUENCE [LARGE SCALE GENOMIC DNA]</scope>
    <source>
        <strain evidence="1 2">CIRM-BRFM 2984</strain>
    </source>
</reference>
<proteinExistence type="predicted"/>
<dbReference type="Proteomes" id="UP001362999">
    <property type="component" value="Unassembled WGS sequence"/>
</dbReference>
<comment type="caution">
    <text evidence="1">The sequence shown here is derived from an EMBL/GenBank/DDBJ whole genome shotgun (WGS) entry which is preliminary data.</text>
</comment>
<sequence length="136" mass="14623">MAHLGGADGGERLCAGAGPRLKLRRYLDTANLASLAAHLPESPAVQCTRLKTIDLWLVTGEGEGAQEEIVNDGLPNSMNGRSLWVTPSRSMDGFAGCTYLVDIYINSQRAYWFYVGGEKLSNGKEVLGQTRPGVVP</sequence>
<protein>
    <submittedName>
        <fullName evidence="1">Uncharacterized protein</fullName>
    </submittedName>
</protein>
<accession>A0AAW0ACZ9</accession>
<organism evidence="1 2">
    <name type="scientific">Favolaschia claudopus</name>
    <dbReference type="NCBI Taxonomy" id="2862362"/>
    <lineage>
        <taxon>Eukaryota</taxon>
        <taxon>Fungi</taxon>
        <taxon>Dikarya</taxon>
        <taxon>Basidiomycota</taxon>
        <taxon>Agaricomycotina</taxon>
        <taxon>Agaricomycetes</taxon>
        <taxon>Agaricomycetidae</taxon>
        <taxon>Agaricales</taxon>
        <taxon>Marasmiineae</taxon>
        <taxon>Mycenaceae</taxon>
        <taxon>Favolaschia</taxon>
    </lineage>
</organism>
<evidence type="ECO:0000313" key="1">
    <source>
        <dbReference type="EMBL" id="KAK7006884.1"/>
    </source>
</evidence>
<keyword evidence="2" id="KW-1185">Reference proteome</keyword>
<dbReference type="AlphaFoldDB" id="A0AAW0ACZ9"/>
<name>A0AAW0ACZ9_9AGAR</name>